<dbReference type="InterPro" id="IPR013431">
    <property type="entry name" value="Delta_60_rpt"/>
</dbReference>
<sequence length="543" mass="58787">MFNKTQNNQTMKSNIAYFIGLLLFIMAYSSCKKSEQLAEDPYAGGKEALGIRFLNELPKPTSGSIGSEMTFAVSGLLPYKDKLKCYMNETEAEVVEVTGKTIKIKLPEGSSSGGFTIVVDGQIFFGPQFTVSGKIGYDGTFKPAIGPNGNISQIMPLANGNMILVGSFNDYEKKASLKRPINNIVLINSDGDYLPSFASGLGSDGSLNTIARLTNGQYMIGGSLSSYNNRKSIGGLTRLNSNGSLDTTIVEVVNLTPLLPKNSFDTVAAFNGRVIGSVRKLFVYNNKSILIGNFTNYGEYFYERSTRDRKVIGYTPMDMLMRLESNGKLDESYNFNAATKTSYEKPNGSINDAFMEPDGKVILVGSFTRFQGTGVNRITRVDNNGMIDPTFQVGSGADGPIGTIRFNVTTQKYMVSGAFKTFNGKAANGMVMLKKDGSVDESFNMGTMEGGSISFSAQLSNGLVIVTGSFNKYNGVIRQGFMVLNPNGTLADGYNTTGVFQGIVNDIYETTSPQGFPAFIMAGFILKFDNRAVPNIIKVVYAP</sequence>
<feature type="domain" description="DUF5008" evidence="1">
    <location>
        <begin position="35"/>
        <end position="127"/>
    </location>
</feature>
<organism evidence="2 3">
    <name type="scientific">Pedobacter nyackensis</name>
    <dbReference type="NCBI Taxonomy" id="475255"/>
    <lineage>
        <taxon>Bacteria</taxon>
        <taxon>Pseudomonadati</taxon>
        <taxon>Bacteroidota</taxon>
        <taxon>Sphingobacteriia</taxon>
        <taxon>Sphingobacteriales</taxon>
        <taxon>Sphingobacteriaceae</taxon>
        <taxon>Pedobacter</taxon>
    </lineage>
</organism>
<dbReference type="Proteomes" id="UP000192678">
    <property type="component" value="Unassembled WGS sequence"/>
</dbReference>
<dbReference type="Pfam" id="PF16400">
    <property type="entry name" value="DUF5008"/>
    <property type="match status" value="1"/>
</dbReference>
<dbReference type="InterPro" id="IPR011047">
    <property type="entry name" value="Quinoprotein_ADH-like_sf"/>
</dbReference>
<accession>A0A1W2E645</accession>
<name>A0A1W2E645_9SPHI</name>
<dbReference type="InterPro" id="IPR032175">
    <property type="entry name" value="DUF5008"/>
</dbReference>
<reference evidence="2 3" key="1">
    <citation type="submission" date="2017-04" db="EMBL/GenBank/DDBJ databases">
        <authorList>
            <person name="Afonso C.L."/>
            <person name="Miller P.J."/>
            <person name="Scott M.A."/>
            <person name="Spackman E."/>
            <person name="Goraichik I."/>
            <person name="Dimitrov K.M."/>
            <person name="Suarez D.L."/>
            <person name="Swayne D.E."/>
        </authorList>
    </citation>
    <scope>NUCLEOTIDE SEQUENCE [LARGE SCALE GENOMIC DNA]</scope>
    <source>
        <strain evidence="2 3">DSM 19625</strain>
    </source>
</reference>
<dbReference type="Gene3D" id="2.80.10.50">
    <property type="match status" value="2"/>
</dbReference>
<evidence type="ECO:0000259" key="1">
    <source>
        <dbReference type="Pfam" id="PF16400"/>
    </source>
</evidence>
<proteinExistence type="predicted"/>
<protein>
    <recommendedName>
        <fullName evidence="1">DUF5008 domain-containing protein</fullName>
    </recommendedName>
</protein>
<evidence type="ECO:0000313" key="2">
    <source>
        <dbReference type="EMBL" id="SMD04912.1"/>
    </source>
</evidence>
<dbReference type="Pfam" id="PF17164">
    <property type="entry name" value="DUF5122"/>
    <property type="match status" value="4"/>
</dbReference>
<keyword evidence="3" id="KW-1185">Reference proteome</keyword>
<dbReference type="STRING" id="475255.SAMN04488101_11054"/>
<dbReference type="InterPro" id="IPR013783">
    <property type="entry name" value="Ig-like_fold"/>
</dbReference>
<dbReference type="AlphaFoldDB" id="A0A1W2E645"/>
<dbReference type="Gene3D" id="2.60.40.10">
    <property type="entry name" value="Immunoglobulins"/>
    <property type="match status" value="1"/>
</dbReference>
<dbReference type="EMBL" id="FWYB01000010">
    <property type="protein sequence ID" value="SMD04912.1"/>
    <property type="molecule type" value="Genomic_DNA"/>
</dbReference>
<evidence type="ECO:0000313" key="3">
    <source>
        <dbReference type="Proteomes" id="UP000192678"/>
    </source>
</evidence>
<dbReference type="SUPFAM" id="SSF50998">
    <property type="entry name" value="Quinoprotein alcohol dehydrogenase-like"/>
    <property type="match status" value="1"/>
</dbReference>
<gene>
    <name evidence="2" type="ORF">SAMN04488101_11054</name>
</gene>